<dbReference type="EMBL" id="JAMWMR010000012">
    <property type="protein sequence ID" value="MCN9242285.1"/>
    <property type="molecule type" value="Genomic_DNA"/>
</dbReference>
<sequence>MTGMFRRFIGLLLMLITAAIAAVLIFSNLTGPRHQVSFAGQYVNMTLLALLCTGLALGLLFSLGLATLLKARRRRHRDARGSRDRDGGGRRFRRDDRAHRRGDEGAYQRGDEGTYRRDEGTY</sequence>
<accession>A0ABT0ZFC2</accession>
<evidence type="ECO:0000313" key="3">
    <source>
        <dbReference type="EMBL" id="MCN9242285.1"/>
    </source>
</evidence>
<reference evidence="3 4" key="1">
    <citation type="submission" date="2022-05" db="EMBL/GenBank/DDBJ databases">
        <title>Streptomyces sp. nov. RY43-2 isolated from soil of a peat swamp forest.</title>
        <authorList>
            <person name="Kanchanasin P."/>
            <person name="Tanasupawat S."/>
            <person name="Phongsopitanun W."/>
        </authorList>
    </citation>
    <scope>NUCLEOTIDE SEQUENCE [LARGE SCALE GENOMIC DNA]</scope>
    <source>
        <strain evidence="3 4">RY43-2</strain>
    </source>
</reference>
<keyword evidence="2" id="KW-0812">Transmembrane</keyword>
<keyword evidence="2" id="KW-1133">Transmembrane helix</keyword>
<gene>
    <name evidence="3" type="ORF">NGF19_16040</name>
</gene>
<evidence type="ECO:0000256" key="1">
    <source>
        <dbReference type="SAM" id="MobiDB-lite"/>
    </source>
</evidence>
<evidence type="ECO:0008006" key="5">
    <source>
        <dbReference type="Google" id="ProtNLM"/>
    </source>
</evidence>
<proteinExistence type="predicted"/>
<evidence type="ECO:0000313" key="4">
    <source>
        <dbReference type="Proteomes" id="UP001523219"/>
    </source>
</evidence>
<protein>
    <recommendedName>
        <fullName evidence="5">Lipopolysaccharide assembly protein A domain-containing protein</fullName>
    </recommendedName>
</protein>
<dbReference type="RefSeq" id="WP_252425589.1">
    <property type="nucleotide sequence ID" value="NZ_JAMWMR010000012.1"/>
</dbReference>
<dbReference type="Proteomes" id="UP001523219">
    <property type="component" value="Unassembled WGS sequence"/>
</dbReference>
<comment type="caution">
    <text evidence="3">The sequence shown here is derived from an EMBL/GenBank/DDBJ whole genome shotgun (WGS) entry which is preliminary data.</text>
</comment>
<keyword evidence="4" id="KW-1185">Reference proteome</keyword>
<name>A0ABT0ZFC2_9ACTN</name>
<feature type="region of interest" description="Disordered" evidence="1">
    <location>
        <begin position="72"/>
        <end position="122"/>
    </location>
</feature>
<feature type="transmembrane region" description="Helical" evidence="2">
    <location>
        <begin position="45"/>
        <end position="69"/>
    </location>
</feature>
<feature type="compositionally biased region" description="Basic and acidic residues" evidence="1">
    <location>
        <begin position="79"/>
        <end position="122"/>
    </location>
</feature>
<organism evidence="3 4">
    <name type="scientific">Streptomyces macrolidinus</name>
    <dbReference type="NCBI Taxonomy" id="2952607"/>
    <lineage>
        <taxon>Bacteria</taxon>
        <taxon>Bacillati</taxon>
        <taxon>Actinomycetota</taxon>
        <taxon>Actinomycetes</taxon>
        <taxon>Kitasatosporales</taxon>
        <taxon>Streptomycetaceae</taxon>
        <taxon>Streptomyces</taxon>
    </lineage>
</organism>
<keyword evidence="2" id="KW-0472">Membrane</keyword>
<evidence type="ECO:0000256" key="2">
    <source>
        <dbReference type="SAM" id="Phobius"/>
    </source>
</evidence>